<dbReference type="FunFam" id="3.30.70.270:FF:000020">
    <property type="entry name" value="Transposon Tf2-6 polyprotein-like Protein"/>
    <property type="match status" value="1"/>
</dbReference>
<keyword evidence="2" id="KW-1185">Reference proteome</keyword>
<reference evidence="1" key="2">
    <citation type="submission" date="2019-01" db="UniProtKB">
        <authorList>
            <consortium name="EnsemblPlants"/>
        </authorList>
    </citation>
    <scope>IDENTIFICATION</scope>
    <source>
        <strain evidence="1">cv. Heinz 1706</strain>
    </source>
</reference>
<dbReference type="STRING" id="4081.A0A3Q7G006"/>
<dbReference type="InterPro" id="IPR043502">
    <property type="entry name" value="DNA/RNA_pol_sf"/>
</dbReference>
<dbReference type="InParanoid" id="A0A3Q7G006"/>
<dbReference type="AlphaFoldDB" id="A0A3Q7G006"/>
<dbReference type="EnsemblPlants" id="Solyc04g039707.1.1">
    <property type="protein sequence ID" value="Solyc04g039707.1.1"/>
    <property type="gene ID" value="Solyc04g039707.1"/>
</dbReference>
<evidence type="ECO:0008006" key="3">
    <source>
        <dbReference type="Google" id="ProtNLM"/>
    </source>
</evidence>
<dbReference type="PANTHER" id="PTHR37984:SF5">
    <property type="entry name" value="PROTEIN NYNRIN-LIKE"/>
    <property type="match status" value="1"/>
</dbReference>
<dbReference type="PANTHER" id="PTHR37984">
    <property type="entry name" value="PROTEIN CBG26694"/>
    <property type="match status" value="1"/>
</dbReference>
<dbReference type="InterPro" id="IPR050951">
    <property type="entry name" value="Retrovirus_Pol_polyprotein"/>
</dbReference>
<sequence length="239" mass="27578">MENYGSIESYRSIDEPLTNMLHKNSFIWTKHSTQAFEKLKVAMTTTPLDAKTIKDKLPIPVIKQLLDELFGDKYFSKLDLHKGYYQVWMKEDDVEKTGFRTHYRHFEFLSKPKNLKGFRGFLGLIGYYRKFVEYCGSKENQGSIAEPLTTMIYKNSFIWIDQSTQSLEKLKVTMTIMPVLALPDFSQPFVIESDASDLRHKTETSQPAGLLQPLPVLEKTWSDISLDFVEGLAISRGKN</sequence>
<name>A0A3Q7G006_SOLLC</name>
<dbReference type="InterPro" id="IPR043128">
    <property type="entry name" value="Rev_trsase/Diguanyl_cyclase"/>
</dbReference>
<reference evidence="1" key="1">
    <citation type="journal article" date="2012" name="Nature">
        <title>The tomato genome sequence provides insights into fleshy fruit evolution.</title>
        <authorList>
            <consortium name="Tomato Genome Consortium"/>
        </authorList>
    </citation>
    <scope>NUCLEOTIDE SEQUENCE [LARGE SCALE GENOMIC DNA]</scope>
    <source>
        <strain evidence="1">cv. Heinz 1706</strain>
    </source>
</reference>
<proteinExistence type="predicted"/>
<evidence type="ECO:0000313" key="1">
    <source>
        <dbReference type="EnsemblPlants" id="Solyc04g039707.1.1"/>
    </source>
</evidence>
<dbReference type="Gramene" id="Solyc04g039707.1.1">
    <property type="protein sequence ID" value="Solyc04g039707.1.1"/>
    <property type="gene ID" value="Solyc04g039707.1"/>
</dbReference>
<accession>A0A3Q7G006</accession>
<evidence type="ECO:0000313" key="2">
    <source>
        <dbReference type="Proteomes" id="UP000004994"/>
    </source>
</evidence>
<dbReference type="SUPFAM" id="SSF56672">
    <property type="entry name" value="DNA/RNA polymerases"/>
    <property type="match status" value="1"/>
</dbReference>
<organism evidence="1">
    <name type="scientific">Solanum lycopersicum</name>
    <name type="common">Tomato</name>
    <name type="synonym">Lycopersicon esculentum</name>
    <dbReference type="NCBI Taxonomy" id="4081"/>
    <lineage>
        <taxon>Eukaryota</taxon>
        <taxon>Viridiplantae</taxon>
        <taxon>Streptophyta</taxon>
        <taxon>Embryophyta</taxon>
        <taxon>Tracheophyta</taxon>
        <taxon>Spermatophyta</taxon>
        <taxon>Magnoliopsida</taxon>
        <taxon>eudicotyledons</taxon>
        <taxon>Gunneridae</taxon>
        <taxon>Pentapetalae</taxon>
        <taxon>asterids</taxon>
        <taxon>lamiids</taxon>
        <taxon>Solanales</taxon>
        <taxon>Solanaceae</taxon>
        <taxon>Solanoideae</taxon>
        <taxon>Solaneae</taxon>
        <taxon>Solanum</taxon>
        <taxon>Solanum subgen. Lycopersicon</taxon>
    </lineage>
</organism>
<dbReference type="Proteomes" id="UP000004994">
    <property type="component" value="Chromosome 4"/>
</dbReference>
<dbReference type="Gene3D" id="3.30.70.270">
    <property type="match status" value="2"/>
</dbReference>
<protein>
    <recommendedName>
        <fullName evidence="3">Reverse transcriptase/retrotransposon-derived protein RNase H-like domain-containing protein</fullName>
    </recommendedName>
</protein>